<evidence type="ECO:0000256" key="1">
    <source>
        <dbReference type="SAM" id="MobiDB-lite"/>
    </source>
</evidence>
<evidence type="ECO:0000313" key="4">
    <source>
        <dbReference type="Proteomes" id="UP001590950"/>
    </source>
</evidence>
<dbReference type="Proteomes" id="UP001590950">
    <property type="component" value="Unassembled WGS sequence"/>
</dbReference>
<keyword evidence="2" id="KW-1133">Transmembrane helix</keyword>
<keyword evidence="4" id="KW-1185">Reference proteome</keyword>
<feature type="compositionally biased region" description="Basic and acidic residues" evidence="1">
    <location>
        <begin position="158"/>
        <end position="172"/>
    </location>
</feature>
<feature type="region of interest" description="Disordered" evidence="1">
    <location>
        <begin position="143"/>
        <end position="175"/>
    </location>
</feature>
<keyword evidence="2" id="KW-0812">Transmembrane</keyword>
<gene>
    <name evidence="3" type="ORF">N7G274_006498</name>
</gene>
<sequence>MIRSFSCFHRHFSITSQPCFSAHKLVKAVAVITFSRVTRHPSHTLPLRVYHKKQNILVTDNWERPKMPEMITKASPAVPTSPFEPLNLMNPPTKMSTSRPIGLLRLVVLTLCMTFLIIFLIYLVATAVSAAYDSRYGATAINNGRKFGRKGKPPPLDPARDLEAQPRTERPHMTFGYDDTPTSSLGSWGSHTPAAVASGIDLENLTSPMRLRQMVPRMGVRVVEEACPLGLSQYFFDDGVGIKRYESRGEEMQWKRD</sequence>
<comment type="caution">
    <text evidence="3">The sequence shown here is derived from an EMBL/GenBank/DDBJ whole genome shotgun (WGS) entry which is preliminary data.</text>
</comment>
<name>A0ABR4A6Y6_9LECA</name>
<reference evidence="3 4" key="1">
    <citation type="submission" date="2024-09" db="EMBL/GenBank/DDBJ databases">
        <title>Rethinking Asexuality: The Enigmatic Case of Functional Sexual Genes in Lepraria (Stereocaulaceae).</title>
        <authorList>
            <person name="Doellman M."/>
            <person name="Sun Y."/>
            <person name="Barcenas-Pena A."/>
            <person name="Lumbsch H.T."/>
            <person name="Grewe F."/>
        </authorList>
    </citation>
    <scope>NUCLEOTIDE SEQUENCE [LARGE SCALE GENOMIC DNA]</scope>
    <source>
        <strain evidence="3 4">Mercado 3170</strain>
    </source>
</reference>
<dbReference type="EMBL" id="JBEFKJ010000020">
    <property type="protein sequence ID" value="KAL2040519.1"/>
    <property type="molecule type" value="Genomic_DNA"/>
</dbReference>
<proteinExistence type="predicted"/>
<keyword evidence="2" id="KW-0472">Membrane</keyword>
<protein>
    <submittedName>
        <fullName evidence="3">Uncharacterized protein</fullName>
    </submittedName>
</protein>
<feature type="transmembrane region" description="Helical" evidence="2">
    <location>
        <begin position="103"/>
        <end position="125"/>
    </location>
</feature>
<organism evidence="3 4">
    <name type="scientific">Stereocaulon virgatum</name>
    <dbReference type="NCBI Taxonomy" id="373712"/>
    <lineage>
        <taxon>Eukaryota</taxon>
        <taxon>Fungi</taxon>
        <taxon>Dikarya</taxon>
        <taxon>Ascomycota</taxon>
        <taxon>Pezizomycotina</taxon>
        <taxon>Lecanoromycetes</taxon>
        <taxon>OSLEUM clade</taxon>
        <taxon>Lecanoromycetidae</taxon>
        <taxon>Lecanorales</taxon>
        <taxon>Lecanorineae</taxon>
        <taxon>Stereocaulaceae</taxon>
        <taxon>Stereocaulon</taxon>
    </lineage>
</organism>
<evidence type="ECO:0000256" key="2">
    <source>
        <dbReference type="SAM" id="Phobius"/>
    </source>
</evidence>
<evidence type="ECO:0000313" key="3">
    <source>
        <dbReference type="EMBL" id="KAL2040519.1"/>
    </source>
</evidence>
<accession>A0ABR4A6Y6</accession>